<comment type="caution">
    <text evidence="2">The sequence shown here is derived from an EMBL/GenBank/DDBJ whole genome shotgun (WGS) entry which is preliminary data.</text>
</comment>
<feature type="transmembrane region" description="Helical" evidence="1">
    <location>
        <begin position="7"/>
        <end position="25"/>
    </location>
</feature>
<keyword evidence="3" id="KW-1185">Reference proteome</keyword>
<keyword evidence="1" id="KW-1133">Transmembrane helix</keyword>
<accession>A0ABN1J755</accession>
<proteinExistence type="predicted"/>
<reference evidence="2 3" key="1">
    <citation type="journal article" date="2019" name="Int. J. Syst. Evol. Microbiol.">
        <title>The Global Catalogue of Microorganisms (GCM) 10K type strain sequencing project: providing services to taxonomists for standard genome sequencing and annotation.</title>
        <authorList>
            <consortium name="The Broad Institute Genomics Platform"/>
            <consortium name="The Broad Institute Genome Sequencing Center for Infectious Disease"/>
            <person name="Wu L."/>
            <person name="Ma J."/>
        </authorList>
    </citation>
    <scope>NUCLEOTIDE SEQUENCE [LARGE SCALE GENOMIC DNA]</scope>
    <source>
        <strain evidence="2 3">JCM 1405</strain>
    </source>
</reference>
<keyword evidence="1" id="KW-0812">Transmembrane</keyword>
<organism evidence="2 3">
    <name type="scientific">Clostridium malenominatum</name>
    <dbReference type="NCBI Taxonomy" id="1539"/>
    <lineage>
        <taxon>Bacteria</taxon>
        <taxon>Bacillati</taxon>
        <taxon>Bacillota</taxon>
        <taxon>Clostridia</taxon>
        <taxon>Eubacteriales</taxon>
        <taxon>Clostridiaceae</taxon>
        <taxon>Clostridium</taxon>
    </lineage>
</organism>
<dbReference type="EMBL" id="BAAACF010000012">
    <property type="protein sequence ID" value="GAA0730694.1"/>
    <property type="molecule type" value="Genomic_DNA"/>
</dbReference>
<keyword evidence="1" id="KW-0472">Membrane</keyword>
<feature type="transmembrane region" description="Helical" evidence="1">
    <location>
        <begin position="62"/>
        <end position="83"/>
    </location>
</feature>
<name>A0ABN1J755_9CLOT</name>
<evidence type="ECO:0000256" key="1">
    <source>
        <dbReference type="SAM" id="Phobius"/>
    </source>
</evidence>
<protein>
    <submittedName>
        <fullName evidence="2">Uncharacterized protein</fullName>
    </submittedName>
</protein>
<sequence length="84" mass="9766">MKDKQRIATFLFGIITFLTIIAKSYPPQSNVRLILTIGSILLAIPFLYIFVKEKMHTNRLNLFVGILVVFQIINIIYYTYVLVK</sequence>
<gene>
    <name evidence="2" type="ORF">GCM10008905_32290</name>
</gene>
<dbReference type="Proteomes" id="UP001500339">
    <property type="component" value="Unassembled WGS sequence"/>
</dbReference>
<evidence type="ECO:0000313" key="2">
    <source>
        <dbReference type="EMBL" id="GAA0730694.1"/>
    </source>
</evidence>
<feature type="transmembrane region" description="Helical" evidence="1">
    <location>
        <begin position="31"/>
        <end position="50"/>
    </location>
</feature>
<dbReference type="RefSeq" id="WP_343771383.1">
    <property type="nucleotide sequence ID" value="NZ_BAAACF010000012.1"/>
</dbReference>
<evidence type="ECO:0000313" key="3">
    <source>
        <dbReference type="Proteomes" id="UP001500339"/>
    </source>
</evidence>